<dbReference type="CDD" id="cd17557">
    <property type="entry name" value="REC_Rcp-like"/>
    <property type="match status" value="1"/>
</dbReference>
<dbReference type="PROSITE" id="PS50110">
    <property type="entry name" value="RESPONSE_REGULATORY"/>
    <property type="match status" value="1"/>
</dbReference>
<sequence length="151" mass="16955">MNAAELRTILVVEDDPADQVLIQEAFEEQAETRRARPNLLLAWDGEQALDILFRRGAHAQATRPDLVILDLNLPKYDGRAVLERIKSDLELRTIPVVVFSTSSQDEDIVGTYRLHANAFVTKPTGFDDFTAVVHQIQEFFTRTARLPAPAA</sequence>
<dbReference type="SMART" id="SM00448">
    <property type="entry name" value="REC"/>
    <property type="match status" value="1"/>
</dbReference>
<dbReference type="InterPro" id="IPR001789">
    <property type="entry name" value="Sig_transdc_resp-reg_receiver"/>
</dbReference>
<dbReference type="Gene3D" id="3.40.50.2300">
    <property type="match status" value="1"/>
</dbReference>
<evidence type="ECO:0000313" key="4">
    <source>
        <dbReference type="Proteomes" id="UP001500064"/>
    </source>
</evidence>
<keyword evidence="4" id="KW-1185">Reference proteome</keyword>
<evidence type="ECO:0000256" key="1">
    <source>
        <dbReference type="PROSITE-ProRule" id="PRU00169"/>
    </source>
</evidence>
<feature type="modified residue" description="4-aspartylphosphate" evidence="1">
    <location>
        <position position="70"/>
    </location>
</feature>
<dbReference type="PANTHER" id="PTHR44520">
    <property type="entry name" value="RESPONSE REGULATOR RCP1-RELATED"/>
    <property type="match status" value="1"/>
</dbReference>
<dbReference type="InterPro" id="IPR011006">
    <property type="entry name" value="CheY-like_superfamily"/>
</dbReference>
<evidence type="ECO:0000259" key="2">
    <source>
        <dbReference type="PROSITE" id="PS50110"/>
    </source>
</evidence>
<protein>
    <submittedName>
        <fullName evidence="3">Response regulator</fullName>
    </submittedName>
</protein>
<keyword evidence="1" id="KW-0597">Phosphoprotein</keyword>
<accession>A0ABN2GQ27</accession>
<dbReference type="Proteomes" id="UP001500064">
    <property type="component" value="Unassembled WGS sequence"/>
</dbReference>
<reference evidence="3 4" key="1">
    <citation type="journal article" date="2019" name="Int. J. Syst. Evol. Microbiol.">
        <title>The Global Catalogue of Microorganisms (GCM) 10K type strain sequencing project: providing services to taxonomists for standard genome sequencing and annotation.</title>
        <authorList>
            <consortium name="The Broad Institute Genomics Platform"/>
            <consortium name="The Broad Institute Genome Sequencing Center for Infectious Disease"/>
            <person name="Wu L."/>
            <person name="Ma J."/>
        </authorList>
    </citation>
    <scope>NUCLEOTIDE SEQUENCE [LARGE SCALE GENOMIC DNA]</scope>
    <source>
        <strain evidence="3 4">JCM 13929</strain>
    </source>
</reference>
<dbReference type="SUPFAM" id="SSF52172">
    <property type="entry name" value="CheY-like"/>
    <property type="match status" value="1"/>
</dbReference>
<comment type="caution">
    <text evidence="3">The sequence shown here is derived from an EMBL/GenBank/DDBJ whole genome shotgun (WGS) entry which is preliminary data.</text>
</comment>
<name>A0ABN2GQ27_9ACTN</name>
<dbReference type="Pfam" id="PF00072">
    <property type="entry name" value="Response_reg"/>
    <property type="match status" value="1"/>
</dbReference>
<dbReference type="PANTHER" id="PTHR44520:SF2">
    <property type="entry name" value="RESPONSE REGULATOR RCP1"/>
    <property type="match status" value="1"/>
</dbReference>
<dbReference type="RefSeq" id="WP_346112549.1">
    <property type="nucleotide sequence ID" value="NZ_BAAAMU010000101.1"/>
</dbReference>
<feature type="domain" description="Response regulatory" evidence="2">
    <location>
        <begin position="8"/>
        <end position="137"/>
    </location>
</feature>
<dbReference type="EMBL" id="BAAAMU010000101">
    <property type="protein sequence ID" value="GAA1674965.1"/>
    <property type="molecule type" value="Genomic_DNA"/>
</dbReference>
<proteinExistence type="predicted"/>
<dbReference type="InterPro" id="IPR052893">
    <property type="entry name" value="TCS_response_regulator"/>
</dbReference>
<organism evidence="3 4">
    <name type="scientific">Nonomuraea maheshkhaliensis</name>
    <dbReference type="NCBI Taxonomy" id="419590"/>
    <lineage>
        <taxon>Bacteria</taxon>
        <taxon>Bacillati</taxon>
        <taxon>Actinomycetota</taxon>
        <taxon>Actinomycetes</taxon>
        <taxon>Streptosporangiales</taxon>
        <taxon>Streptosporangiaceae</taxon>
        <taxon>Nonomuraea</taxon>
    </lineage>
</organism>
<evidence type="ECO:0000313" key="3">
    <source>
        <dbReference type="EMBL" id="GAA1674965.1"/>
    </source>
</evidence>
<gene>
    <name evidence="3" type="ORF">GCM10009733_084980</name>
</gene>